<dbReference type="EMBL" id="JAKZHW010000002">
    <property type="protein sequence ID" value="MCH8617035.1"/>
    <property type="molecule type" value="Genomic_DNA"/>
</dbReference>
<gene>
    <name evidence="2" type="ORF">LZ016_13115</name>
</gene>
<dbReference type="Pfam" id="PF16316">
    <property type="entry name" value="DUF4956"/>
    <property type="match status" value="1"/>
</dbReference>
<feature type="transmembrane region" description="Helical" evidence="1">
    <location>
        <begin position="69"/>
        <end position="93"/>
    </location>
</feature>
<evidence type="ECO:0000313" key="2">
    <source>
        <dbReference type="EMBL" id="MCH8617035.1"/>
    </source>
</evidence>
<dbReference type="InterPro" id="IPR032531">
    <property type="entry name" value="DUF4956"/>
</dbReference>
<dbReference type="RefSeq" id="WP_241447911.1">
    <property type="nucleotide sequence ID" value="NZ_JAKZHW010000002.1"/>
</dbReference>
<reference evidence="2 3" key="1">
    <citation type="submission" date="2022-03" db="EMBL/GenBank/DDBJ databases">
        <authorList>
            <person name="Jo J.-H."/>
            <person name="Im W.-T."/>
        </authorList>
    </citation>
    <scope>NUCLEOTIDE SEQUENCE [LARGE SCALE GENOMIC DNA]</scope>
    <source>
        <strain evidence="2 3">SM33</strain>
    </source>
</reference>
<evidence type="ECO:0000256" key="1">
    <source>
        <dbReference type="SAM" id="Phobius"/>
    </source>
</evidence>
<feature type="transmembrane region" description="Helical" evidence="1">
    <location>
        <begin position="172"/>
        <end position="191"/>
    </location>
</feature>
<keyword evidence="1" id="KW-0812">Transmembrane</keyword>
<comment type="caution">
    <text evidence="2">The sequence shown here is derived from an EMBL/GenBank/DDBJ whole genome shotgun (WGS) entry which is preliminary data.</text>
</comment>
<feature type="transmembrane region" description="Helical" evidence="1">
    <location>
        <begin position="150"/>
        <end position="166"/>
    </location>
</feature>
<accession>A0ABS9VPY9</accession>
<name>A0ABS9VPY9_9SPHN</name>
<keyword evidence="3" id="KW-1185">Reference proteome</keyword>
<evidence type="ECO:0000313" key="3">
    <source>
        <dbReference type="Proteomes" id="UP001203058"/>
    </source>
</evidence>
<organism evidence="2 3">
    <name type="scientific">Sphingomonas telluris</name>
    <dbReference type="NCBI Taxonomy" id="2907998"/>
    <lineage>
        <taxon>Bacteria</taxon>
        <taxon>Pseudomonadati</taxon>
        <taxon>Pseudomonadota</taxon>
        <taxon>Alphaproteobacteria</taxon>
        <taxon>Sphingomonadales</taxon>
        <taxon>Sphingomonadaceae</taxon>
        <taxon>Sphingomonas</taxon>
    </lineage>
</organism>
<sequence length="230" mass="24913">MLALRLFAKLTAYYLAVTIIVLIALQLFPNLRDYMPFGGVEALMAKTRPAVDEVFAPLATPSSGLRGTVYWLVITILGALLTALPVSWVYIAIRNPEDYDQSLVDTIVILPIVVTSIIIIVQNSLALAFSIAGIAAAVRFRNSLKSSGDALFILLSVGIGLSAGIGALELAIVMTVAFNYVFLGLWVTDYGDRRGLKKRYMIDCDPEEAAAEAKEATERKTVDKEAVDPS</sequence>
<keyword evidence="1" id="KW-0472">Membrane</keyword>
<protein>
    <submittedName>
        <fullName evidence="2">DUF4956 domain-containing protein</fullName>
    </submittedName>
</protein>
<dbReference type="Proteomes" id="UP001203058">
    <property type="component" value="Unassembled WGS sequence"/>
</dbReference>
<proteinExistence type="predicted"/>
<feature type="transmembrane region" description="Helical" evidence="1">
    <location>
        <begin position="6"/>
        <end position="28"/>
    </location>
</feature>
<keyword evidence="1" id="KW-1133">Transmembrane helix</keyword>
<feature type="transmembrane region" description="Helical" evidence="1">
    <location>
        <begin position="108"/>
        <end position="138"/>
    </location>
</feature>